<dbReference type="InterPro" id="IPR027806">
    <property type="entry name" value="HARBI1_dom"/>
</dbReference>
<evidence type="ECO:0000256" key="7">
    <source>
        <dbReference type="ARBA" id="ARBA00023242"/>
    </source>
</evidence>
<keyword evidence="7" id="KW-0539">Nucleus</keyword>
<organism evidence="9 10">
    <name type="scientific">Macrosiphum euphorbiae</name>
    <name type="common">potato aphid</name>
    <dbReference type="NCBI Taxonomy" id="13131"/>
    <lineage>
        <taxon>Eukaryota</taxon>
        <taxon>Metazoa</taxon>
        <taxon>Ecdysozoa</taxon>
        <taxon>Arthropoda</taxon>
        <taxon>Hexapoda</taxon>
        <taxon>Insecta</taxon>
        <taxon>Pterygota</taxon>
        <taxon>Neoptera</taxon>
        <taxon>Paraneoptera</taxon>
        <taxon>Hemiptera</taxon>
        <taxon>Sternorrhyncha</taxon>
        <taxon>Aphidomorpha</taxon>
        <taxon>Aphidoidea</taxon>
        <taxon>Aphididae</taxon>
        <taxon>Macrosiphini</taxon>
        <taxon>Macrosiphum</taxon>
    </lineage>
</organism>
<evidence type="ECO:0000313" key="10">
    <source>
        <dbReference type="Proteomes" id="UP001160148"/>
    </source>
</evidence>
<comment type="similarity">
    <text evidence="3">Belongs to the HARBI1 family.</text>
</comment>
<evidence type="ECO:0000256" key="1">
    <source>
        <dbReference type="ARBA" id="ARBA00001968"/>
    </source>
</evidence>
<protein>
    <recommendedName>
        <fullName evidence="8">DDE Tnp4 domain-containing protein</fullName>
    </recommendedName>
</protein>
<reference evidence="9 10" key="1">
    <citation type="submission" date="2023-01" db="EMBL/GenBank/DDBJ databases">
        <authorList>
            <person name="Whitehead M."/>
        </authorList>
    </citation>
    <scope>NUCLEOTIDE SEQUENCE [LARGE SCALE GENOMIC DNA]</scope>
</reference>
<dbReference type="InterPro" id="IPR045249">
    <property type="entry name" value="HARBI1-like"/>
</dbReference>
<dbReference type="GO" id="GO:0004518">
    <property type="term" value="F:nuclease activity"/>
    <property type="evidence" value="ECO:0007669"/>
    <property type="project" value="UniProtKB-KW"/>
</dbReference>
<dbReference type="AlphaFoldDB" id="A0AAV0WMA5"/>
<sequence>MNFSDDELAMIAILLDEEEEEKIVSREPRKFWVHAAWKKRETEGEFATLYKELIHDEIKFYEYFRMSMYSFNVLFKKIENDIQKQNTNFRLCIPPRHRLAVCLRFLSTGDSMKTISFSYRLGHSTVHEIVTDTCKIIVDKLMSEVMPVPTSAKWKEISDEFWNCWNFPNCIGSLDGKHVVIQAPPNSGSQYFNYKKTFSIVLMALVDAHYNFIAVDVGAYGRSSDGGILMHSKLGKMLDQKKLNVPPSVALPGTTNVVPYVILGDEAFPLKEYLMRPYPGKQLHDNSRRIYNYRHCRGRRVVENTFGILTQKFRIYNRRIQAKPENVDNIILATRVLHNFIKIYDGKQVYNRIDKSRSVNDYTDAITLQNVPFHGGNASQEAFQVRETFKDFFNSEAGLVSWQNNFI</sequence>
<dbReference type="GO" id="GO:0005634">
    <property type="term" value="C:nucleus"/>
    <property type="evidence" value="ECO:0007669"/>
    <property type="project" value="UniProtKB-SubCell"/>
</dbReference>
<name>A0AAV0WMA5_9HEMI</name>
<keyword evidence="10" id="KW-1185">Reference proteome</keyword>
<keyword evidence="6" id="KW-0378">Hydrolase</keyword>
<evidence type="ECO:0000256" key="5">
    <source>
        <dbReference type="ARBA" id="ARBA00022723"/>
    </source>
</evidence>
<dbReference type="Pfam" id="PF13359">
    <property type="entry name" value="DDE_Tnp_4"/>
    <property type="match status" value="1"/>
</dbReference>
<dbReference type="GO" id="GO:0046872">
    <property type="term" value="F:metal ion binding"/>
    <property type="evidence" value="ECO:0007669"/>
    <property type="project" value="UniProtKB-KW"/>
</dbReference>
<gene>
    <name evidence="9" type="ORF">MEUPH1_LOCUS12796</name>
</gene>
<dbReference type="GO" id="GO:0016787">
    <property type="term" value="F:hydrolase activity"/>
    <property type="evidence" value="ECO:0007669"/>
    <property type="project" value="UniProtKB-KW"/>
</dbReference>
<keyword evidence="4" id="KW-0540">Nuclease</keyword>
<dbReference type="PANTHER" id="PTHR22930">
    <property type="match status" value="1"/>
</dbReference>
<dbReference type="EMBL" id="CARXXK010000002">
    <property type="protein sequence ID" value="CAI6357139.1"/>
    <property type="molecule type" value="Genomic_DNA"/>
</dbReference>
<evidence type="ECO:0000256" key="2">
    <source>
        <dbReference type="ARBA" id="ARBA00004123"/>
    </source>
</evidence>
<feature type="domain" description="DDE Tnp4" evidence="8">
    <location>
        <begin position="174"/>
        <end position="339"/>
    </location>
</feature>
<evidence type="ECO:0000259" key="8">
    <source>
        <dbReference type="Pfam" id="PF13359"/>
    </source>
</evidence>
<evidence type="ECO:0000256" key="6">
    <source>
        <dbReference type="ARBA" id="ARBA00022801"/>
    </source>
</evidence>
<accession>A0AAV0WMA5</accession>
<evidence type="ECO:0000256" key="4">
    <source>
        <dbReference type="ARBA" id="ARBA00022722"/>
    </source>
</evidence>
<dbReference type="PANTHER" id="PTHR22930:SF269">
    <property type="entry name" value="NUCLEASE HARBI1-LIKE PROTEIN"/>
    <property type="match status" value="1"/>
</dbReference>
<keyword evidence="5" id="KW-0479">Metal-binding</keyword>
<proteinExistence type="inferred from homology"/>
<comment type="caution">
    <text evidence="9">The sequence shown here is derived from an EMBL/GenBank/DDBJ whole genome shotgun (WGS) entry which is preliminary data.</text>
</comment>
<dbReference type="Proteomes" id="UP001160148">
    <property type="component" value="Unassembled WGS sequence"/>
</dbReference>
<comment type="subcellular location">
    <subcellularLocation>
        <location evidence="2">Nucleus</location>
    </subcellularLocation>
</comment>
<comment type="cofactor">
    <cofactor evidence="1">
        <name>a divalent metal cation</name>
        <dbReference type="ChEBI" id="CHEBI:60240"/>
    </cofactor>
</comment>
<evidence type="ECO:0000256" key="3">
    <source>
        <dbReference type="ARBA" id="ARBA00006958"/>
    </source>
</evidence>
<evidence type="ECO:0000313" key="9">
    <source>
        <dbReference type="EMBL" id="CAI6357139.1"/>
    </source>
</evidence>